<protein>
    <submittedName>
        <fullName evidence="1">Uncharacterized protein</fullName>
    </submittedName>
</protein>
<dbReference type="EMBL" id="GBXM01049158">
    <property type="protein sequence ID" value="JAH59419.1"/>
    <property type="molecule type" value="Transcribed_RNA"/>
</dbReference>
<proteinExistence type="predicted"/>
<reference evidence="1" key="1">
    <citation type="submission" date="2014-11" db="EMBL/GenBank/DDBJ databases">
        <authorList>
            <person name="Amaro Gonzalez C."/>
        </authorList>
    </citation>
    <scope>NUCLEOTIDE SEQUENCE</scope>
</reference>
<accession>A0A0E9U0J3</accession>
<organism evidence="1">
    <name type="scientific">Anguilla anguilla</name>
    <name type="common">European freshwater eel</name>
    <name type="synonym">Muraena anguilla</name>
    <dbReference type="NCBI Taxonomy" id="7936"/>
    <lineage>
        <taxon>Eukaryota</taxon>
        <taxon>Metazoa</taxon>
        <taxon>Chordata</taxon>
        <taxon>Craniata</taxon>
        <taxon>Vertebrata</taxon>
        <taxon>Euteleostomi</taxon>
        <taxon>Actinopterygii</taxon>
        <taxon>Neopterygii</taxon>
        <taxon>Teleostei</taxon>
        <taxon>Anguilliformes</taxon>
        <taxon>Anguillidae</taxon>
        <taxon>Anguilla</taxon>
    </lineage>
</organism>
<reference evidence="1" key="2">
    <citation type="journal article" date="2015" name="Fish Shellfish Immunol.">
        <title>Early steps in the European eel (Anguilla anguilla)-Vibrio vulnificus interaction in the gills: Role of the RtxA13 toxin.</title>
        <authorList>
            <person name="Callol A."/>
            <person name="Pajuelo D."/>
            <person name="Ebbesson L."/>
            <person name="Teles M."/>
            <person name="MacKenzie S."/>
            <person name="Amaro C."/>
        </authorList>
    </citation>
    <scope>NUCLEOTIDE SEQUENCE</scope>
</reference>
<evidence type="ECO:0000313" key="1">
    <source>
        <dbReference type="EMBL" id="JAH59419.1"/>
    </source>
</evidence>
<name>A0A0E9U0J3_ANGAN</name>
<dbReference type="AlphaFoldDB" id="A0A0E9U0J3"/>
<sequence>MCISFWLHTAVKLFVFKEENLFNIARDFRQLGLCI</sequence>